<dbReference type="OrthoDB" id="9789813at2"/>
<name>A0A5P8E4R3_9BACT</name>
<dbReference type="AlphaFoldDB" id="A0A5P8E4R3"/>
<dbReference type="EMBL" id="CP033459">
    <property type="protein sequence ID" value="QFQ11898.1"/>
    <property type="molecule type" value="Genomic_DNA"/>
</dbReference>
<evidence type="ECO:0000313" key="2">
    <source>
        <dbReference type="Proteomes" id="UP000249375"/>
    </source>
</evidence>
<dbReference type="InterPro" id="IPR038056">
    <property type="entry name" value="YjbR-like_sf"/>
</dbReference>
<protein>
    <submittedName>
        <fullName evidence="1">MmcQ/YjbR family DNA-binding protein</fullName>
    </submittedName>
</protein>
<accession>A0A5P8E4R3</accession>
<dbReference type="Gene3D" id="3.90.1150.30">
    <property type="match status" value="1"/>
</dbReference>
<evidence type="ECO:0000313" key="1">
    <source>
        <dbReference type="EMBL" id="QFQ11898.1"/>
    </source>
</evidence>
<organism evidence="1 2">
    <name type="scientific">Pseudoprevotella muciniphila</name>
    <dbReference type="NCBI Taxonomy" id="2133944"/>
    <lineage>
        <taxon>Bacteria</taxon>
        <taxon>Pseudomonadati</taxon>
        <taxon>Bacteroidota</taxon>
        <taxon>Bacteroidia</taxon>
        <taxon>Bacteroidales</taxon>
        <taxon>Prevotellaceae</taxon>
        <taxon>Pseudoprevotella</taxon>
    </lineage>
</organism>
<dbReference type="Proteomes" id="UP000249375">
    <property type="component" value="Chromosome"/>
</dbReference>
<dbReference type="InterPro" id="IPR058532">
    <property type="entry name" value="YjbR/MT2646/Rv2570-like"/>
</dbReference>
<dbReference type="SUPFAM" id="SSF142906">
    <property type="entry name" value="YjbR-like"/>
    <property type="match status" value="1"/>
</dbReference>
<gene>
    <name evidence="1" type="ORF">C7Y71_002025</name>
</gene>
<keyword evidence="1" id="KW-0238">DNA-binding</keyword>
<dbReference type="PANTHER" id="PTHR35145:SF1">
    <property type="entry name" value="CYTOPLASMIC PROTEIN"/>
    <property type="match status" value="1"/>
</dbReference>
<dbReference type="PANTHER" id="PTHR35145">
    <property type="entry name" value="CYTOPLASMIC PROTEIN-RELATED"/>
    <property type="match status" value="1"/>
</dbReference>
<sequence>MNIEQVREYTLSLYGVTEDQPFGDDIITFRLEGKIFVCLWIGGGKHNINDAEPRLALKLPPERNEELRSQFSAVTPAYHWNKKHWSDVYYEQLDESLVQAWIMEAYQLIVSKLPKAVREDGFHNGVKTMKCSVFKNK</sequence>
<dbReference type="Pfam" id="PF04237">
    <property type="entry name" value="YjbR"/>
    <property type="match status" value="1"/>
</dbReference>
<proteinExistence type="predicted"/>
<dbReference type="KEGG" id="alq:C7Y71_002025"/>
<reference evidence="1 2" key="1">
    <citation type="submission" date="2018-11" db="EMBL/GenBank/DDBJ databases">
        <authorList>
            <person name="Na S.W."/>
            <person name="Baik M."/>
        </authorList>
    </citation>
    <scope>NUCLEOTIDE SEQUENCE [LARGE SCALE GENOMIC DNA]</scope>
    <source>
        <strain evidence="1 2">E39</strain>
    </source>
</reference>
<dbReference type="GO" id="GO:0003677">
    <property type="term" value="F:DNA binding"/>
    <property type="evidence" value="ECO:0007669"/>
    <property type="project" value="UniProtKB-KW"/>
</dbReference>
<keyword evidence="2" id="KW-1185">Reference proteome</keyword>
<dbReference type="InterPro" id="IPR007351">
    <property type="entry name" value="YjbR"/>
</dbReference>